<dbReference type="PANTHER" id="PTHR33931">
    <property type="entry name" value="HOLIN-LIKE PROTEIN CIDA-RELATED"/>
    <property type="match status" value="1"/>
</dbReference>
<sequence>MKFLRQFAIILVICFLGEALHRVLNLPIPGSVVGMILLLLGLMTGVIKLKHIEETSEFLLDHLAFFFVPAGVGIISSLDVMKGNWVPIFVIIVISTIVVMVTTGITVQLLKGDK</sequence>
<evidence type="ECO:0000313" key="8">
    <source>
        <dbReference type="Proteomes" id="UP000632377"/>
    </source>
</evidence>
<evidence type="ECO:0000256" key="2">
    <source>
        <dbReference type="ARBA" id="ARBA00022475"/>
    </source>
</evidence>
<dbReference type="Pfam" id="PF03788">
    <property type="entry name" value="LrgA"/>
    <property type="match status" value="1"/>
</dbReference>
<feature type="transmembrane region" description="Helical" evidence="6">
    <location>
        <begin position="84"/>
        <end position="110"/>
    </location>
</feature>
<keyword evidence="8" id="KW-1185">Reference proteome</keyword>
<feature type="transmembrane region" description="Helical" evidence="6">
    <location>
        <begin position="59"/>
        <end position="78"/>
    </location>
</feature>
<dbReference type="InterPro" id="IPR005538">
    <property type="entry name" value="LrgA/CidA"/>
</dbReference>
<organism evidence="7 8">
    <name type="scientific">Clostridium rhizosphaerae</name>
    <dbReference type="NCBI Taxonomy" id="2803861"/>
    <lineage>
        <taxon>Bacteria</taxon>
        <taxon>Bacillati</taxon>
        <taxon>Bacillota</taxon>
        <taxon>Clostridia</taxon>
        <taxon>Eubacteriales</taxon>
        <taxon>Clostridiaceae</taxon>
        <taxon>Clostridium</taxon>
    </lineage>
</organism>
<dbReference type="RefSeq" id="WP_202749476.1">
    <property type="nucleotide sequence ID" value="NZ_JAESWC010000008.1"/>
</dbReference>
<feature type="transmembrane region" description="Helical" evidence="6">
    <location>
        <begin position="29"/>
        <end position="47"/>
    </location>
</feature>
<dbReference type="PANTHER" id="PTHR33931:SF2">
    <property type="entry name" value="HOLIN-LIKE PROTEIN CIDA"/>
    <property type="match status" value="1"/>
</dbReference>
<keyword evidence="2" id="KW-1003">Cell membrane</keyword>
<name>A0ABS1TBK1_9CLOT</name>
<evidence type="ECO:0000256" key="3">
    <source>
        <dbReference type="ARBA" id="ARBA00022692"/>
    </source>
</evidence>
<evidence type="ECO:0000313" key="7">
    <source>
        <dbReference type="EMBL" id="MBL4936720.1"/>
    </source>
</evidence>
<proteinExistence type="predicted"/>
<comment type="caution">
    <text evidence="7">The sequence shown here is derived from an EMBL/GenBank/DDBJ whole genome shotgun (WGS) entry which is preliminary data.</text>
</comment>
<evidence type="ECO:0000256" key="6">
    <source>
        <dbReference type="SAM" id="Phobius"/>
    </source>
</evidence>
<dbReference type="EMBL" id="JAESWC010000008">
    <property type="protein sequence ID" value="MBL4936720.1"/>
    <property type="molecule type" value="Genomic_DNA"/>
</dbReference>
<evidence type="ECO:0000256" key="1">
    <source>
        <dbReference type="ARBA" id="ARBA00004651"/>
    </source>
</evidence>
<dbReference type="Proteomes" id="UP000632377">
    <property type="component" value="Unassembled WGS sequence"/>
</dbReference>
<comment type="subcellular location">
    <subcellularLocation>
        <location evidence="1">Cell membrane</location>
        <topology evidence="1">Multi-pass membrane protein</topology>
    </subcellularLocation>
</comment>
<keyword evidence="3 6" id="KW-0812">Transmembrane</keyword>
<gene>
    <name evidence="7" type="ORF">JK636_13230</name>
</gene>
<keyword evidence="5 6" id="KW-0472">Membrane</keyword>
<reference evidence="7 8" key="1">
    <citation type="submission" date="2021-01" db="EMBL/GenBank/DDBJ databases">
        <title>Genome public.</title>
        <authorList>
            <person name="Liu C."/>
            <person name="Sun Q."/>
        </authorList>
    </citation>
    <scope>NUCLEOTIDE SEQUENCE [LARGE SCALE GENOMIC DNA]</scope>
    <source>
        <strain evidence="7 8">YIM B02515</strain>
    </source>
</reference>
<evidence type="ECO:0000256" key="5">
    <source>
        <dbReference type="ARBA" id="ARBA00023136"/>
    </source>
</evidence>
<accession>A0ABS1TBK1</accession>
<evidence type="ECO:0000256" key="4">
    <source>
        <dbReference type="ARBA" id="ARBA00022989"/>
    </source>
</evidence>
<protein>
    <submittedName>
        <fullName evidence="7">CidA/LrgA family protein</fullName>
    </submittedName>
</protein>
<keyword evidence="4 6" id="KW-1133">Transmembrane helix</keyword>